<dbReference type="RefSeq" id="WP_152716596.1">
    <property type="nucleotide sequence ID" value="NZ_VOSJ01000279.1"/>
</dbReference>
<evidence type="ECO:0000313" key="5">
    <source>
        <dbReference type="Proteomes" id="UP000403266"/>
    </source>
</evidence>
<feature type="region of interest" description="Disordered" evidence="2">
    <location>
        <begin position="128"/>
        <end position="148"/>
    </location>
</feature>
<dbReference type="NCBIfam" id="TIGR00369">
    <property type="entry name" value="unchar_dom_1"/>
    <property type="match status" value="1"/>
</dbReference>
<sequence>MSETLINNPFIDLLGVQIEHWDDGYVRARLNLQADHQNRSGVVHGGILTTLLDHVGSFSGLYCTTPGHARFCVTLSLTCNFVGQSKSGSIVAAGRRTAGGRNIYFAQSGILDLAGSVLATGTSVHRYRKGSENPQGVPVNLSDPTLSS</sequence>
<evidence type="ECO:0000256" key="2">
    <source>
        <dbReference type="SAM" id="MobiDB-lite"/>
    </source>
</evidence>
<name>A0A5N7MUF1_9HYPH</name>
<dbReference type="SUPFAM" id="SSF54637">
    <property type="entry name" value="Thioesterase/thiol ester dehydrase-isomerase"/>
    <property type="match status" value="1"/>
</dbReference>
<dbReference type="AlphaFoldDB" id="A0A5N7MUF1"/>
<dbReference type="GO" id="GO:0016289">
    <property type="term" value="F:acyl-CoA hydrolase activity"/>
    <property type="evidence" value="ECO:0007669"/>
    <property type="project" value="UniProtKB-ARBA"/>
</dbReference>
<protein>
    <submittedName>
        <fullName evidence="4">PaaI family thioesterase</fullName>
    </submittedName>
</protein>
<organism evidence="4 5">
    <name type="scientific">Microvirga tunisiensis</name>
    <dbReference type="NCBI Taxonomy" id="2108360"/>
    <lineage>
        <taxon>Bacteria</taxon>
        <taxon>Pseudomonadati</taxon>
        <taxon>Pseudomonadota</taxon>
        <taxon>Alphaproteobacteria</taxon>
        <taxon>Hyphomicrobiales</taxon>
        <taxon>Methylobacteriaceae</taxon>
        <taxon>Microvirga</taxon>
    </lineage>
</organism>
<reference evidence="4 5" key="1">
    <citation type="journal article" date="2019" name="Syst. Appl. Microbiol.">
        <title>Microvirga tunisiensis sp. nov., a root nodule symbiotic bacterium isolated from Lupinus micranthus and L. luteus grown in Northern Tunisia.</title>
        <authorList>
            <person name="Msaddak A."/>
            <person name="Rejili M."/>
            <person name="Duran D."/>
            <person name="Mars M."/>
            <person name="Palacios J.M."/>
            <person name="Ruiz-Argueso T."/>
            <person name="Rey L."/>
            <person name="Imperial J."/>
        </authorList>
    </citation>
    <scope>NUCLEOTIDE SEQUENCE [LARGE SCALE GENOMIC DNA]</scope>
    <source>
        <strain evidence="4 5">Lmie10</strain>
    </source>
</reference>
<evidence type="ECO:0000259" key="3">
    <source>
        <dbReference type="Pfam" id="PF03061"/>
    </source>
</evidence>
<evidence type="ECO:0000256" key="1">
    <source>
        <dbReference type="ARBA" id="ARBA00022801"/>
    </source>
</evidence>
<keyword evidence="1" id="KW-0378">Hydrolase</keyword>
<dbReference type="EMBL" id="VOSK01000260">
    <property type="protein sequence ID" value="MPR29714.1"/>
    <property type="molecule type" value="Genomic_DNA"/>
</dbReference>
<feature type="domain" description="Thioesterase" evidence="3">
    <location>
        <begin position="41"/>
        <end position="101"/>
    </location>
</feature>
<gene>
    <name evidence="4" type="ORF">FS320_32710</name>
</gene>
<dbReference type="Pfam" id="PF03061">
    <property type="entry name" value="4HBT"/>
    <property type="match status" value="1"/>
</dbReference>
<dbReference type="CDD" id="cd03443">
    <property type="entry name" value="PaaI_thioesterase"/>
    <property type="match status" value="1"/>
</dbReference>
<evidence type="ECO:0000313" key="4">
    <source>
        <dbReference type="EMBL" id="MPR29714.1"/>
    </source>
</evidence>
<comment type="caution">
    <text evidence="4">The sequence shown here is derived from an EMBL/GenBank/DDBJ whole genome shotgun (WGS) entry which is preliminary data.</text>
</comment>
<keyword evidence="5" id="KW-1185">Reference proteome</keyword>
<dbReference type="InterPro" id="IPR003736">
    <property type="entry name" value="PAAI_dom"/>
</dbReference>
<dbReference type="Gene3D" id="3.10.129.10">
    <property type="entry name" value="Hotdog Thioesterase"/>
    <property type="match status" value="1"/>
</dbReference>
<proteinExistence type="predicted"/>
<dbReference type="Proteomes" id="UP000403266">
    <property type="component" value="Unassembled WGS sequence"/>
</dbReference>
<dbReference type="InterPro" id="IPR029069">
    <property type="entry name" value="HotDog_dom_sf"/>
</dbReference>
<dbReference type="OrthoDB" id="3477511at2"/>
<accession>A0A5N7MUF1</accession>
<dbReference type="InterPro" id="IPR006683">
    <property type="entry name" value="Thioestr_dom"/>
</dbReference>